<organism evidence="2 3">
    <name type="scientific">Candidatus Mycolicibacterium alkanivorans</name>
    <dbReference type="NCBI Taxonomy" id="2954114"/>
    <lineage>
        <taxon>Bacteria</taxon>
        <taxon>Bacillati</taxon>
        <taxon>Actinomycetota</taxon>
        <taxon>Actinomycetes</taxon>
        <taxon>Mycobacteriales</taxon>
        <taxon>Mycobacteriaceae</taxon>
        <taxon>Mycolicibacterium</taxon>
    </lineage>
</organism>
<dbReference type="CDD" id="cd02440">
    <property type="entry name" value="AdoMet_MTases"/>
    <property type="match status" value="1"/>
</dbReference>
<dbReference type="GO" id="GO:0032259">
    <property type="term" value="P:methylation"/>
    <property type="evidence" value="ECO:0007669"/>
    <property type="project" value="UniProtKB-KW"/>
</dbReference>
<keyword evidence="3" id="KW-1185">Reference proteome</keyword>
<evidence type="ECO:0000313" key="2">
    <source>
        <dbReference type="EMBL" id="MCI4676686.1"/>
    </source>
</evidence>
<dbReference type="PANTHER" id="PTHR43591:SF24">
    <property type="entry name" value="2-METHOXY-6-POLYPRENYL-1,4-BENZOQUINOL METHYLASE, MITOCHONDRIAL"/>
    <property type="match status" value="1"/>
</dbReference>
<gene>
    <name evidence="2" type="ORF">K9U37_18080</name>
</gene>
<dbReference type="RefSeq" id="WP_243072853.1">
    <property type="nucleotide sequence ID" value="NZ_JAIVFL010000001.1"/>
</dbReference>
<dbReference type="EMBL" id="JAIVFL010000001">
    <property type="protein sequence ID" value="MCI4676686.1"/>
    <property type="molecule type" value="Genomic_DNA"/>
</dbReference>
<evidence type="ECO:0000313" key="3">
    <source>
        <dbReference type="Proteomes" id="UP001139068"/>
    </source>
</evidence>
<sequence length="270" mass="28500">MSATIIDRELEAKHRAVWALGDYRAVADDLVLPLGSELVAAAGIQSGDRVLDVAAGTGSAAFAAAALGARVIASDLCPELLEHGRAAAAARGADVEFREANAEALPFADGEFDAVISSIGVMFAPHHQRAADELIRVCRPGGTVAVLSWTPSGFIGQMFATMKPYLPAPPPGVQPAPLWGDEAHVRTLFGDRVDGIGRRRGALAVGRFSDGAAFRDYFKANYGPIVSAYQSIDDENAAALDAELAALGDRALADSPTMQWEYLVLTARRR</sequence>
<dbReference type="PANTHER" id="PTHR43591">
    <property type="entry name" value="METHYLTRANSFERASE"/>
    <property type="match status" value="1"/>
</dbReference>
<keyword evidence="2" id="KW-0808">Transferase</keyword>
<dbReference type="Pfam" id="PF08241">
    <property type="entry name" value="Methyltransf_11"/>
    <property type="match status" value="1"/>
</dbReference>
<name>A0ABS9YZI9_9MYCO</name>
<dbReference type="SUPFAM" id="SSF53335">
    <property type="entry name" value="S-adenosyl-L-methionine-dependent methyltransferases"/>
    <property type="match status" value="1"/>
</dbReference>
<comment type="caution">
    <text evidence="2">The sequence shown here is derived from an EMBL/GenBank/DDBJ whole genome shotgun (WGS) entry which is preliminary data.</text>
</comment>
<dbReference type="Proteomes" id="UP001139068">
    <property type="component" value="Unassembled WGS sequence"/>
</dbReference>
<dbReference type="InterPro" id="IPR029063">
    <property type="entry name" value="SAM-dependent_MTases_sf"/>
</dbReference>
<dbReference type="GO" id="GO:0008168">
    <property type="term" value="F:methyltransferase activity"/>
    <property type="evidence" value="ECO:0007669"/>
    <property type="project" value="UniProtKB-KW"/>
</dbReference>
<dbReference type="Gene3D" id="3.40.50.150">
    <property type="entry name" value="Vaccinia Virus protein VP39"/>
    <property type="match status" value="1"/>
</dbReference>
<keyword evidence="2" id="KW-0489">Methyltransferase</keyword>
<evidence type="ECO:0000259" key="1">
    <source>
        <dbReference type="Pfam" id="PF08241"/>
    </source>
</evidence>
<accession>A0ABS9YZI9</accession>
<reference evidence="2" key="1">
    <citation type="journal article" date="2022" name="ISME J.">
        <title>Identification of active gaseous-alkane degraders at natural gas seeps.</title>
        <authorList>
            <person name="Farhan Ul Haque M."/>
            <person name="Hernandez M."/>
            <person name="Crombie A.T."/>
            <person name="Murrell J.C."/>
        </authorList>
    </citation>
    <scope>NUCLEOTIDE SEQUENCE</scope>
    <source>
        <strain evidence="2">ANDR5</strain>
    </source>
</reference>
<proteinExistence type="predicted"/>
<protein>
    <submittedName>
        <fullName evidence="2">Methyltransferase domain-containing protein</fullName>
    </submittedName>
</protein>
<feature type="domain" description="Methyltransferase type 11" evidence="1">
    <location>
        <begin position="51"/>
        <end position="145"/>
    </location>
</feature>
<dbReference type="InterPro" id="IPR013216">
    <property type="entry name" value="Methyltransf_11"/>
</dbReference>